<evidence type="ECO:0000259" key="12">
    <source>
        <dbReference type="Pfam" id="PF01058"/>
    </source>
</evidence>
<evidence type="ECO:0000256" key="3">
    <source>
        <dbReference type="ARBA" id="ARBA00022448"/>
    </source>
</evidence>
<reference evidence="13" key="1">
    <citation type="journal article" date="2023" name="Mol. Ecol. Resour.">
        <title>Chromosome-level genome assembly of a triploid poplar Populus alba 'Berolinensis'.</title>
        <authorList>
            <person name="Chen S."/>
            <person name="Yu Y."/>
            <person name="Wang X."/>
            <person name="Wang S."/>
            <person name="Zhang T."/>
            <person name="Zhou Y."/>
            <person name="He R."/>
            <person name="Meng N."/>
            <person name="Wang Y."/>
            <person name="Liu W."/>
            <person name="Liu Z."/>
            <person name="Liu J."/>
            <person name="Guo Q."/>
            <person name="Huang H."/>
            <person name="Sederoff R.R."/>
            <person name="Wang G."/>
            <person name="Qu G."/>
            <person name="Chen S."/>
        </authorList>
    </citation>
    <scope>NUCLEOTIDE SEQUENCE</scope>
    <source>
        <strain evidence="13">SC-2020</strain>
    </source>
</reference>
<dbReference type="EMBL" id="JAQIZT010000006">
    <property type="protein sequence ID" value="KAJ6994744.1"/>
    <property type="molecule type" value="Genomic_DNA"/>
</dbReference>
<keyword evidence="10" id="KW-0520">NAD</keyword>
<evidence type="ECO:0000256" key="11">
    <source>
        <dbReference type="SAM" id="MobiDB-lite"/>
    </source>
</evidence>
<dbReference type="PANTHER" id="PTHR11995">
    <property type="entry name" value="NADH DEHYDROGENASE"/>
    <property type="match status" value="1"/>
</dbReference>
<keyword evidence="8 10" id="KW-0408">Iron</keyword>
<dbReference type="PROSITE" id="PS01150">
    <property type="entry name" value="COMPLEX1_20K"/>
    <property type="match status" value="1"/>
</dbReference>
<dbReference type="Gene3D" id="3.40.50.12280">
    <property type="match status" value="1"/>
</dbReference>
<evidence type="ECO:0000256" key="7">
    <source>
        <dbReference type="ARBA" id="ARBA00023002"/>
    </source>
</evidence>
<keyword evidence="7" id="KW-0560">Oxidoreductase</keyword>
<dbReference type="Pfam" id="PF01058">
    <property type="entry name" value="Oxidored_q6"/>
    <property type="match status" value="1"/>
</dbReference>
<evidence type="ECO:0000256" key="2">
    <source>
        <dbReference type="ARBA" id="ARBA00009173"/>
    </source>
</evidence>
<dbReference type="InterPro" id="IPR006138">
    <property type="entry name" value="NADH_UQ_OxRdtase_20Kd_su"/>
</dbReference>
<evidence type="ECO:0000256" key="10">
    <source>
        <dbReference type="RuleBase" id="RU004464"/>
    </source>
</evidence>
<dbReference type="GO" id="GO:0046872">
    <property type="term" value="F:metal ion binding"/>
    <property type="evidence" value="ECO:0007669"/>
    <property type="project" value="UniProtKB-KW"/>
</dbReference>
<dbReference type="GO" id="GO:0051539">
    <property type="term" value="F:4 iron, 4 sulfur cluster binding"/>
    <property type="evidence" value="ECO:0007669"/>
    <property type="project" value="UniProtKB-KW"/>
</dbReference>
<dbReference type="GO" id="GO:0015990">
    <property type="term" value="P:electron transport coupled proton transport"/>
    <property type="evidence" value="ECO:0007669"/>
    <property type="project" value="TreeGrafter"/>
</dbReference>
<organism evidence="13 15">
    <name type="scientific">Populus alba x Populus x berolinensis</name>
    <dbReference type="NCBI Taxonomy" id="444605"/>
    <lineage>
        <taxon>Eukaryota</taxon>
        <taxon>Viridiplantae</taxon>
        <taxon>Streptophyta</taxon>
        <taxon>Embryophyta</taxon>
        <taxon>Tracheophyta</taxon>
        <taxon>Spermatophyta</taxon>
        <taxon>Magnoliopsida</taxon>
        <taxon>eudicotyledons</taxon>
        <taxon>Gunneridae</taxon>
        <taxon>Pentapetalae</taxon>
        <taxon>rosids</taxon>
        <taxon>fabids</taxon>
        <taxon>Malpighiales</taxon>
        <taxon>Salicaceae</taxon>
        <taxon>Saliceae</taxon>
        <taxon>Populus</taxon>
    </lineage>
</organism>
<accession>A0AAD6QQH0</accession>
<dbReference type="GO" id="GO:0008137">
    <property type="term" value="F:NADH dehydrogenase (ubiquinone) activity"/>
    <property type="evidence" value="ECO:0007669"/>
    <property type="project" value="InterPro"/>
</dbReference>
<dbReference type="HAMAP" id="MF_01356">
    <property type="entry name" value="NDH1_NuoB"/>
    <property type="match status" value="1"/>
</dbReference>
<evidence type="ECO:0000256" key="4">
    <source>
        <dbReference type="ARBA" id="ARBA00022485"/>
    </source>
</evidence>
<keyword evidence="9 10" id="KW-0411">Iron-sulfur</keyword>
<dbReference type="GO" id="GO:0045271">
    <property type="term" value="C:respiratory chain complex I"/>
    <property type="evidence" value="ECO:0007669"/>
    <property type="project" value="TreeGrafter"/>
</dbReference>
<keyword evidence="6" id="KW-0249">Electron transport</keyword>
<evidence type="ECO:0000313" key="14">
    <source>
        <dbReference type="EMBL" id="KAJ6994744.1"/>
    </source>
</evidence>
<keyword evidence="4 10" id="KW-0004">4Fe-4S</keyword>
<feature type="domain" description="NADH:ubiquinone oxidoreductase-like 20kDa subunit" evidence="12">
    <location>
        <begin position="88"/>
        <end position="213"/>
    </location>
</feature>
<keyword evidence="15" id="KW-1185">Reference proteome</keyword>
<dbReference type="GO" id="GO:0032981">
    <property type="term" value="P:mitochondrial respiratory chain complex I assembly"/>
    <property type="evidence" value="ECO:0007669"/>
    <property type="project" value="TreeGrafter"/>
</dbReference>
<dbReference type="InterPro" id="IPR006137">
    <property type="entry name" value="NADH_UbQ_OxRdtase-like_20kDa"/>
</dbReference>
<comment type="similarity">
    <text evidence="2 10">Belongs to the complex I 20 kDa subunit family.</text>
</comment>
<evidence type="ECO:0000256" key="6">
    <source>
        <dbReference type="ARBA" id="ARBA00022982"/>
    </source>
</evidence>
<evidence type="ECO:0000256" key="1">
    <source>
        <dbReference type="ARBA" id="ARBA00001966"/>
    </source>
</evidence>
<dbReference type="SUPFAM" id="SSF56770">
    <property type="entry name" value="HydA/Nqo6-like"/>
    <property type="match status" value="1"/>
</dbReference>
<dbReference type="GO" id="GO:0048038">
    <property type="term" value="F:quinone binding"/>
    <property type="evidence" value="ECO:0007669"/>
    <property type="project" value="InterPro"/>
</dbReference>
<evidence type="ECO:0000256" key="8">
    <source>
        <dbReference type="ARBA" id="ARBA00023004"/>
    </source>
</evidence>
<evidence type="ECO:0000313" key="13">
    <source>
        <dbReference type="EMBL" id="KAJ6994737.1"/>
    </source>
</evidence>
<gene>
    <name evidence="13" type="ORF">NC653_017514</name>
    <name evidence="14" type="ORF">NC653_017521</name>
</gene>
<evidence type="ECO:0000313" key="15">
    <source>
        <dbReference type="Proteomes" id="UP001164929"/>
    </source>
</evidence>
<dbReference type="PANTHER" id="PTHR11995:SF14">
    <property type="entry name" value="NADH DEHYDROGENASE [UBIQUINONE] IRON-SULFUR PROTEIN 7, MITOCHONDRIAL"/>
    <property type="match status" value="1"/>
</dbReference>
<feature type="compositionally biased region" description="Pro residues" evidence="11">
    <location>
        <begin position="34"/>
        <end position="49"/>
    </location>
</feature>
<dbReference type="GO" id="GO:0009060">
    <property type="term" value="P:aerobic respiration"/>
    <property type="evidence" value="ECO:0007669"/>
    <property type="project" value="TreeGrafter"/>
</dbReference>
<dbReference type="NCBIfam" id="TIGR01957">
    <property type="entry name" value="nuoB_fam"/>
    <property type="match status" value="1"/>
</dbReference>
<comment type="caution">
    <text evidence="13">The sequence shown here is derived from an EMBL/GenBank/DDBJ whole genome shotgun (WGS) entry which is preliminary data.</text>
</comment>
<feature type="region of interest" description="Disordered" evidence="11">
    <location>
        <begin position="27"/>
        <end position="55"/>
    </location>
</feature>
<proteinExistence type="inferred from homology"/>
<name>A0AAD6QQH0_9ROSI</name>
<keyword evidence="5 10" id="KW-0479">Metal-binding</keyword>
<comment type="cofactor">
    <cofactor evidence="1">
        <name>[4Fe-4S] cluster</name>
        <dbReference type="ChEBI" id="CHEBI:49883"/>
    </cofactor>
</comment>
<dbReference type="Proteomes" id="UP001164929">
    <property type="component" value="Chromosome 6"/>
</dbReference>
<dbReference type="FunFam" id="3.40.50.12280:FF:000006">
    <property type="entry name" value="NADH-ubiquinone oxidoreductase 20 kDa subunit,mitochondrial"/>
    <property type="match status" value="1"/>
</dbReference>
<sequence length="229" mass="25434">MAMITRNTATRLPHLLSIHRPATASLHTTLPSLSPEPTPAPYTRAPPPSSSSLTGLSKPAEFVISKVDSLMNWARTGSIWPMTFGLACCAVEMMHTGAARYDLDRFGIIFRPSPRQSDCMIVAGTLTNKMAPALRNLLCINGESINDAVLERVYDQMPEPRWVISMGSCANGGGYYHYSYSVVRGCDRIVPVDIYVPGCPPTAEALLYGLLQLQKKIHRRKDFLHWWTR</sequence>
<keyword evidence="3" id="KW-0813">Transport</keyword>
<evidence type="ECO:0000256" key="9">
    <source>
        <dbReference type="ARBA" id="ARBA00023014"/>
    </source>
</evidence>
<dbReference type="NCBIfam" id="NF005012">
    <property type="entry name" value="PRK06411.1"/>
    <property type="match status" value="1"/>
</dbReference>
<dbReference type="GO" id="GO:0005739">
    <property type="term" value="C:mitochondrion"/>
    <property type="evidence" value="ECO:0007669"/>
    <property type="project" value="GOC"/>
</dbReference>
<protein>
    <recommendedName>
        <fullName evidence="12">NADH:ubiquinone oxidoreductase-like 20kDa subunit domain-containing protein</fullName>
    </recommendedName>
</protein>
<dbReference type="GO" id="GO:0016491">
    <property type="term" value="F:oxidoreductase activity"/>
    <property type="evidence" value="ECO:0007669"/>
    <property type="project" value="UniProtKB-KW"/>
</dbReference>
<evidence type="ECO:0000256" key="5">
    <source>
        <dbReference type="ARBA" id="ARBA00022723"/>
    </source>
</evidence>
<dbReference type="EMBL" id="JAQIZT010000006">
    <property type="protein sequence ID" value="KAJ6994737.1"/>
    <property type="molecule type" value="Genomic_DNA"/>
</dbReference>
<dbReference type="AlphaFoldDB" id="A0AAD6QQH0"/>